<protein>
    <submittedName>
        <fullName evidence="2">Uncharacterized protein</fullName>
    </submittedName>
</protein>
<proteinExistence type="predicted"/>
<evidence type="ECO:0000313" key="3">
    <source>
        <dbReference type="Proteomes" id="UP001634394"/>
    </source>
</evidence>
<name>A0ABD3TH24_SINWO</name>
<sequence>MRISRILLLLVPVATQVFKEDITAGNSKCRFDNKCGFHQDTTYSWCFVDYSDYWGSCCTDSCRITGRDFLWCPTGGTTYQHCGGHSTKDVLGRQCLENHPCGTHFEEGGNGVHWCFVDLNQNWGYCCAPRDKCDYNGERYKWCHISGDVTSTRWQYCKNDE</sequence>
<dbReference type="AlphaFoldDB" id="A0ABD3TH24"/>
<comment type="caution">
    <text evidence="2">The sequence shown here is derived from an EMBL/GenBank/DDBJ whole genome shotgun (WGS) entry which is preliminary data.</text>
</comment>
<dbReference type="Proteomes" id="UP001634394">
    <property type="component" value="Unassembled WGS sequence"/>
</dbReference>
<gene>
    <name evidence="2" type="ORF">ACJMK2_021535</name>
</gene>
<keyword evidence="3" id="KW-1185">Reference proteome</keyword>
<keyword evidence="1" id="KW-0732">Signal</keyword>
<feature type="chain" id="PRO_5044803621" evidence="1">
    <location>
        <begin position="20"/>
        <end position="161"/>
    </location>
</feature>
<accession>A0ABD3TH24</accession>
<dbReference type="EMBL" id="JBJQND010000018">
    <property type="protein sequence ID" value="KAL3836082.1"/>
    <property type="molecule type" value="Genomic_DNA"/>
</dbReference>
<reference evidence="2 3" key="1">
    <citation type="submission" date="2024-11" db="EMBL/GenBank/DDBJ databases">
        <title>Chromosome-level genome assembly of the freshwater bivalve Anodonta woodiana.</title>
        <authorList>
            <person name="Chen X."/>
        </authorList>
    </citation>
    <scope>NUCLEOTIDE SEQUENCE [LARGE SCALE GENOMIC DNA]</scope>
    <source>
        <strain evidence="2">MN2024</strain>
        <tissue evidence="2">Gills</tissue>
    </source>
</reference>
<evidence type="ECO:0000313" key="2">
    <source>
        <dbReference type="EMBL" id="KAL3836082.1"/>
    </source>
</evidence>
<feature type="signal peptide" evidence="1">
    <location>
        <begin position="1"/>
        <end position="19"/>
    </location>
</feature>
<evidence type="ECO:0000256" key="1">
    <source>
        <dbReference type="SAM" id="SignalP"/>
    </source>
</evidence>
<organism evidence="2 3">
    <name type="scientific">Sinanodonta woodiana</name>
    <name type="common">Chinese pond mussel</name>
    <name type="synonym">Anodonta woodiana</name>
    <dbReference type="NCBI Taxonomy" id="1069815"/>
    <lineage>
        <taxon>Eukaryota</taxon>
        <taxon>Metazoa</taxon>
        <taxon>Spiralia</taxon>
        <taxon>Lophotrochozoa</taxon>
        <taxon>Mollusca</taxon>
        <taxon>Bivalvia</taxon>
        <taxon>Autobranchia</taxon>
        <taxon>Heteroconchia</taxon>
        <taxon>Palaeoheterodonta</taxon>
        <taxon>Unionida</taxon>
        <taxon>Unionoidea</taxon>
        <taxon>Unionidae</taxon>
        <taxon>Unioninae</taxon>
        <taxon>Sinanodonta</taxon>
    </lineage>
</organism>